<dbReference type="EMBL" id="LHQN01028422">
    <property type="protein sequence ID" value="KOC58715.1"/>
    <property type="molecule type" value="Genomic_DNA"/>
</dbReference>
<keyword evidence="5 7" id="KW-0378">Hydrolase</keyword>
<dbReference type="InterPro" id="IPR012334">
    <property type="entry name" value="Pectin_lyas_fold"/>
</dbReference>
<keyword evidence="6 7" id="KW-0326">Glycosidase</keyword>
<keyword evidence="9" id="KW-1185">Reference proteome</keyword>
<evidence type="ECO:0000256" key="7">
    <source>
        <dbReference type="RuleBase" id="RU361169"/>
    </source>
</evidence>
<protein>
    <submittedName>
        <fullName evidence="8">Endo-polygalacturonase</fullName>
    </submittedName>
</protein>
<dbReference type="SUPFAM" id="SSF51126">
    <property type="entry name" value="Pectin lyase-like"/>
    <property type="match status" value="3"/>
</dbReference>
<comment type="similarity">
    <text evidence="2 7">Belongs to the glycosyl hydrolase 28 family.</text>
</comment>
<dbReference type="InterPro" id="IPR006626">
    <property type="entry name" value="PbH1"/>
</dbReference>
<evidence type="ECO:0000313" key="9">
    <source>
        <dbReference type="Proteomes" id="UP000053825"/>
    </source>
</evidence>
<gene>
    <name evidence="8" type="ORF">WH47_09447</name>
</gene>
<dbReference type="InterPro" id="IPR000743">
    <property type="entry name" value="Glyco_hydro_28"/>
</dbReference>
<dbReference type="SMART" id="SM00710">
    <property type="entry name" value="PbH1"/>
    <property type="match status" value="9"/>
</dbReference>
<dbReference type="InterPro" id="IPR011050">
    <property type="entry name" value="Pectin_lyase_fold/virulence"/>
</dbReference>
<dbReference type="PANTHER" id="PTHR31375">
    <property type="match status" value="1"/>
</dbReference>
<dbReference type="AlphaFoldDB" id="A0A0L7QJH0"/>
<organism evidence="8 9">
    <name type="scientific">Habropoda laboriosa</name>
    <dbReference type="NCBI Taxonomy" id="597456"/>
    <lineage>
        <taxon>Eukaryota</taxon>
        <taxon>Metazoa</taxon>
        <taxon>Ecdysozoa</taxon>
        <taxon>Arthropoda</taxon>
        <taxon>Hexapoda</taxon>
        <taxon>Insecta</taxon>
        <taxon>Pterygota</taxon>
        <taxon>Neoptera</taxon>
        <taxon>Endopterygota</taxon>
        <taxon>Hymenoptera</taxon>
        <taxon>Apocrita</taxon>
        <taxon>Aculeata</taxon>
        <taxon>Apoidea</taxon>
        <taxon>Anthophila</taxon>
        <taxon>Apidae</taxon>
        <taxon>Habropoda</taxon>
    </lineage>
</organism>
<dbReference type="Pfam" id="PF00295">
    <property type="entry name" value="Glyco_hydro_28"/>
    <property type="match status" value="3"/>
</dbReference>
<dbReference type="GO" id="GO:0004650">
    <property type="term" value="F:polygalacturonase activity"/>
    <property type="evidence" value="ECO:0007669"/>
    <property type="project" value="InterPro"/>
</dbReference>
<name>A0A0L7QJH0_9HYME</name>
<dbReference type="Gene3D" id="2.160.20.10">
    <property type="entry name" value="Single-stranded right-handed beta-helix, Pectin lyase-like"/>
    <property type="match status" value="3"/>
</dbReference>
<evidence type="ECO:0000256" key="3">
    <source>
        <dbReference type="ARBA" id="ARBA00022512"/>
    </source>
</evidence>
<dbReference type="STRING" id="597456.A0A0L7QJH0"/>
<evidence type="ECO:0000256" key="2">
    <source>
        <dbReference type="ARBA" id="ARBA00008834"/>
    </source>
</evidence>
<keyword evidence="4" id="KW-0964">Secreted</keyword>
<comment type="subcellular location">
    <subcellularLocation>
        <location evidence="1">Secreted</location>
        <location evidence="1">Cell wall</location>
    </subcellularLocation>
</comment>
<evidence type="ECO:0000256" key="6">
    <source>
        <dbReference type="ARBA" id="ARBA00023295"/>
    </source>
</evidence>
<proteinExistence type="inferred from homology"/>
<reference evidence="9" key="1">
    <citation type="submission" date="2015-07" db="EMBL/GenBank/DDBJ databases">
        <title>The genome of Habropoda laboriosa.</title>
        <authorList>
            <person name="Pan H."/>
            <person name="Kapheim K."/>
        </authorList>
    </citation>
    <scope>NUCLEOTIDE SEQUENCE [LARGE SCALE GENOMIC DNA]</scope>
</reference>
<keyword evidence="3" id="KW-0134">Cell wall</keyword>
<accession>A0A0L7QJH0</accession>
<evidence type="ECO:0000256" key="5">
    <source>
        <dbReference type="ARBA" id="ARBA00022801"/>
    </source>
</evidence>
<sequence>MPSGVSLLIDKGVILKAINNASAFDNGKKTCGTINGDGQGCNALITFNNSNNAGIYGEGIIDGQGNTVLNDKMTSWWDLAQNAKIGGNQNAPRLIHINNSQNITLYKITLKNSPKFHVVFYKSNGLTAWDTTIDTPANARNTDGIDLLSSRNVTVAYSNISTGDDNIAIKAKPNSGPSRDMSFIQNSFGAGHGLSIGSETIDGVYNIDVNGLIMNGTDNGLRIKSDKSASGEVASVNYNHVTMSKVKNAIVMDTVYENKSGSTKANWHDITYNDITFSFLLPISILSSLLPTISSAADMRNVVEPEYPETCSVVYARNNLITADIQSALNKCGPGKAVQLSSNGSMNTFLSGPLNMPSGVSLLIDKGVTLKAINNASAFDNGKKTCGTINGDGQGCNALITFKNSNNAGIYGEGIIDGQGSTVLNDKMTSWWDLAQKAKTGGNQNAPRLIHINNSQNITLYKITLKNSPKIHIVFYKSNGLTAWNTTIDTPANARNTDGIDLLSSRNVTVAYSNISTGDDNIAIKAKPNSGPSRDMSFIQNNFGSGHGLSIGSETIDGVYNIDVNGLIMNGTDNGLRIKSDKSASGEVASVNYNHVTMSKVKNAIVMDTVYENKSGSTKANWHDITYNDITVTGIIDGQGSTVLNDKMTSWWDLAQKAKTGGNQNAPRLIHINNSQNITLYKITLKNSPKIHIVFYKSNGLTAWNTTIDTPANARNTDGIDLLSSRNVTVAYSNISTGDDNIAIKAKPNSGPSRDMSFIQNNFGSGHGLSIGSETIDGVYNIDVNGLIMNGTDNGLRIKSDKSASGEVASVNYNHVTMSKVAQILFLMVKMLLNHCKRP</sequence>
<evidence type="ECO:0000256" key="1">
    <source>
        <dbReference type="ARBA" id="ARBA00004191"/>
    </source>
</evidence>
<comment type="caution">
    <text evidence="8">The sequence shown here is derived from an EMBL/GenBank/DDBJ whole genome shotgun (WGS) entry which is preliminary data.</text>
</comment>
<dbReference type="GO" id="GO:0005975">
    <property type="term" value="P:carbohydrate metabolic process"/>
    <property type="evidence" value="ECO:0007669"/>
    <property type="project" value="InterPro"/>
</dbReference>
<evidence type="ECO:0000313" key="8">
    <source>
        <dbReference type="EMBL" id="KOC58715.1"/>
    </source>
</evidence>
<evidence type="ECO:0000256" key="4">
    <source>
        <dbReference type="ARBA" id="ARBA00022525"/>
    </source>
</evidence>
<dbReference type="Proteomes" id="UP000053825">
    <property type="component" value="Unassembled WGS sequence"/>
</dbReference>
<dbReference type="OrthoDB" id="1546079at2759"/>